<evidence type="ECO:0000313" key="4">
    <source>
        <dbReference type="Proteomes" id="UP001181355"/>
    </source>
</evidence>
<proteinExistence type="predicted"/>
<name>A0ABY9RJA7_9BURK</name>
<dbReference type="Pfam" id="PF02517">
    <property type="entry name" value="Rce1-like"/>
    <property type="match status" value="1"/>
</dbReference>
<feature type="transmembrane region" description="Helical" evidence="1">
    <location>
        <begin position="130"/>
        <end position="151"/>
    </location>
</feature>
<dbReference type="PANTHER" id="PTHR39430:SF1">
    <property type="entry name" value="PROTEASE"/>
    <property type="match status" value="1"/>
</dbReference>
<feature type="transmembrane region" description="Helical" evidence="1">
    <location>
        <begin position="199"/>
        <end position="218"/>
    </location>
</feature>
<accession>A0ABY9RJA7</accession>
<feature type="transmembrane region" description="Helical" evidence="1">
    <location>
        <begin position="21"/>
        <end position="44"/>
    </location>
</feature>
<keyword evidence="1" id="KW-0472">Membrane</keyword>
<reference evidence="3" key="1">
    <citation type="submission" date="2023-09" db="EMBL/GenBank/DDBJ databases">
        <title>Undibacterium sp. 20NA77.5 isolated from freshwater.</title>
        <authorList>
            <person name="Le V."/>
            <person name="Ko S.-R."/>
            <person name="Ahn C.-Y."/>
            <person name="Oh H.-M."/>
        </authorList>
    </citation>
    <scope>NUCLEOTIDE SEQUENCE</scope>
    <source>
        <strain evidence="3">20NA77.5</strain>
    </source>
</reference>
<evidence type="ECO:0000259" key="2">
    <source>
        <dbReference type="Pfam" id="PF02517"/>
    </source>
</evidence>
<dbReference type="PANTHER" id="PTHR39430">
    <property type="entry name" value="MEMBRANE-ASSOCIATED PROTEASE-RELATED"/>
    <property type="match status" value="1"/>
</dbReference>
<dbReference type="EMBL" id="CP133720">
    <property type="protein sequence ID" value="WMW81290.1"/>
    <property type="molecule type" value="Genomic_DNA"/>
</dbReference>
<evidence type="ECO:0000256" key="1">
    <source>
        <dbReference type="SAM" id="Phobius"/>
    </source>
</evidence>
<protein>
    <submittedName>
        <fullName evidence="3">Type II CAAX endopeptidase family protein</fullName>
    </submittedName>
</protein>
<dbReference type="Proteomes" id="UP001181355">
    <property type="component" value="Chromosome"/>
</dbReference>
<keyword evidence="4" id="KW-1185">Reference proteome</keyword>
<feature type="transmembrane region" description="Helical" evidence="1">
    <location>
        <begin position="102"/>
        <end position="124"/>
    </location>
</feature>
<feature type="domain" description="CAAX prenyl protease 2/Lysostaphin resistance protein A-like" evidence="2">
    <location>
        <begin position="141"/>
        <end position="236"/>
    </location>
</feature>
<feature type="transmembrane region" description="Helical" evidence="1">
    <location>
        <begin position="172"/>
        <end position="193"/>
    </location>
</feature>
<sequence length="319" mass="34978">MARGIELYANREPQHKRTWTLAAIILILVFFIVGEILGGLLIHIPGMRDVFPKSTWQSEFFQLVFVFGFGALLCFAWVKFFERRSLATIGFISNGSRLYGRGLLLGFGFISTVVGSIYLLGGYQIEASGIAYNFSLGSLMALVFLFLGFVVQGATEEIFMRGWLFQLLTSRYGVTVGIVGNMLMFSALHAGNIKMSTELLIGLFNIVLVAILLSLYAWKEGSLWGVCAWHSAWNWLLGVGFGLEVSGQNLKVVPLFIDLKNADNTPVWLNGGAFGPEASVVTSVILVLGIVYFGTRKSHGKVFSVPGEIAVDIKPAEQA</sequence>
<evidence type="ECO:0000313" key="3">
    <source>
        <dbReference type="EMBL" id="WMW81290.1"/>
    </source>
</evidence>
<keyword evidence="1" id="KW-1133">Transmembrane helix</keyword>
<feature type="transmembrane region" description="Helical" evidence="1">
    <location>
        <begin position="223"/>
        <end position="243"/>
    </location>
</feature>
<dbReference type="RefSeq" id="WP_309482770.1">
    <property type="nucleotide sequence ID" value="NZ_CP133720.1"/>
</dbReference>
<gene>
    <name evidence="3" type="ORF">RF679_03160</name>
</gene>
<feature type="transmembrane region" description="Helical" evidence="1">
    <location>
        <begin position="60"/>
        <end position="81"/>
    </location>
</feature>
<feature type="transmembrane region" description="Helical" evidence="1">
    <location>
        <begin position="273"/>
        <end position="294"/>
    </location>
</feature>
<dbReference type="InterPro" id="IPR003675">
    <property type="entry name" value="Rce1/LyrA-like_dom"/>
</dbReference>
<organism evidence="3 4">
    <name type="scientific">Undibacterium cyanobacteriorum</name>
    <dbReference type="NCBI Taxonomy" id="3073561"/>
    <lineage>
        <taxon>Bacteria</taxon>
        <taxon>Pseudomonadati</taxon>
        <taxon>Pseudomonadota</taxon>
        <taxon>Betaproteobacteria</taxon>
        <taxon>Burkholderiales</taxon>
        <taxon>Oxalobacteraceae</taxon>
        <taxon>Undibacterium</taxon>
    </lineage>
</organism>
<keyword evidence="1" id="KW-0812">Transmembrane</keyword>